<accession>A0A1L7CVK8</accession>
<reference evidence="6 7" key="1">
    <citation type="submission" date="2014-08" db="EMBL/GenBank/DDBJ databases">
        <title>Complete genome sequence of Corynebacterium sphenisci CECT 5990(T) (=DSM 44792(T)), isolated from healthy wild penguins.</title>
        <authorList>
            <person name="Ruckert C."/>
            <person name="Albersmeier A."/>
            <person name="Winkler A."/>
            <person name="Kalinowski J."/>
        </authorList>
    </citation>
    <scope>NUCLEOTIDE SEQUENCE [LARGE SCALE GENOMIC DNA]</scope>
    <source>
        <strain evidence="6 7">DSM 44792</strain>
    </source>
</reference>
<dbReference type="InterPro" id="IPR051600">
    <property type="entry name" value="Beta-PGM-like"/>
</dbReference>
<dbReference type="PANTHER" id="PTHR46193:SF18">
    <property type="entry name" value="HEXITOL PHOSPHATASE B"/>
    <property type="match status" value="1"/>
</dbReference>
<dbReference type="KEGG" id="csph:CSPHI_01005"/>
<dbReference type="EMBL" id="CP009248">
    <property type="protein sequence ID" value="APT89899.1"/>
    <property type="molecule type" value="Genomic_DNA"/>
</dbReference>
<evidence type="ECO:0000313" key="6">
    <source>
        <dbReference type="EMBL" id="APT89899.1"/>
    </source>
</evidence>
<dbReference type="InterPro" id="IPR023214">
    <property type="entry name" value="HAD_sf"/>
</dbReference>
<dbReference type="NCBIfam" id="TIGR01509">
    <property type="entry name" value="HAD-SF-IA-v3"/>
    <property type="match status" value="1"/>
</dbReference>
<comment type="cofactor">
    <cofactor evidence="1">
        <name>Mg(2+)</name>
        <dbReference type="ChEBI" id="CHEBI:18420"/>
    </cofactor>
</comment>
<dbReference type="SFLD" id="SFLDS00003">
    <property type="entry name" value="Haloacid_Dehalogenase"/>
    <property type="match status" value="1"/>
</dbReference>
<dbReference type="Gene3D" id="1.10.150.240">
    <property type="entry name" value="Putative phosphatase, domain 2"/>
    <property type="match status" value="1"/>
</dbReference>
<dbReference type="OrthoDB" id="9797743at2"/>
<evidence type="ECO:0000256" key="5">
    <source>
        <dbReference type="ARBA" id="ARBA00023277"/>
    </source>
</evidence>
<dbReference type="InterPro" id="IPR006439">
    <property type="entry name" value="HAD-SF_hydro_IA"/>
</dbReference>
<dbReference type="Pfam" id="PF00702">
    <property type="entry name" value="Hydrolase"/>
    <property type="match status" value="1"/>
</dbReference>
<gene>
    <name evidence="6" type="ORF">CSPHI_01005</name>
</gene>
<evidence type="ECO:0000313" key="7">
    <source>
        <dbReference type="Proteomes" id="UP000185469"/>
    </source>
</evidence>
<name>A0A1L7CVK8_9CORY</name>
<keyword evidence="4" id="KW-0460">Magnesium</keyword>
<dbReference type="GO" id="GO:0046872">
    <property type="term" value="F:metal ion binding"/>
    <property type="evidence" value="ECO:0007669"/>
    <property type="project" value="UniProtKB-KW"/>
</dbReference>
<dbReference type="PANTHER" id="PTHR46193">
    <property type="entry name" value="6-PHOSPHOGLUCONATE PHOSPHATASE"/>
    <property type="match status" value="1"/>
</dbReference>
<organism evidence="6 7">
    <name type="scientific">Corynebacterium sphenisci DSM 44792</name>
    <dbReference type="NCBI Taxonomy" id="1437874"/>
    <lineage>
        <taxon>Bacteria</taxon>
        <taxon>Bacillati</taxon>
        <taxon>Actinomycetota</taxon>
        <taxon>Actinomycetes</taxon>
        <taxon>Mycobacteriales</taxon>
        <taxon>Corynebacteriaceae</taxon>
        <taxon>Corynebacterium</taxon>
    </lineage>
</organism>
<protein>
    <submittedName>
        <fullName evidence="6">Haloacid dehalogenase</fullName>
    </submittedName>
</protein>
<evidence type="ECO:0000256" key="2">
    <source>
        <dbReference type="ARBA" id="ARBA00006171"/>
    </source>
</evidence>
<dbReference type="AlphaFoldDB" id="A0A1L7CVK8"/>
<dbReference type="STRING" id="1437874.CSPHI_01005"/>
<dbReference type="SFLD" id="SFLDG01129">
    <property type="entry name" value="C1.5:_HAD__Beta-PGM__Phosphata"/>
    <property type="match status" value="1"/>
</dbReference>
<dbReference type="InterPro" id="IPR036412">
    <property type="entry name" value="HAD-like_sf"/>
</dbReference>
<keyword evidence="5" id="KW-0119">Carbohydrate metabolism</keyword>
<dbReference type="InterPro" id="IPR023198">
    <property type="entry name" value="PGP-like_dom2"/>
</dbReference>
<dbReference type="Proteomes" id="UP000185469">
    <property type="component" value="Chromosome"/>
</dbReference>
<evidence type="ECO:0000256" key="4">
    <source>
        <dbReference type="ARBA" id="ARBA00022842"/>
    </source>
</evidence>
<keyword evidence="7" id="KW-1185">Reference proteome</keyword>
<sequence length="236" mass="23859">MGPSRRAVLFDLDGVLTPTADYHQAAWGDMFGAFLAARGAAPWTPADYFAHLDGRRRDEGIRALLADRGIELPEGDPAEGPGPDTVAGLGERKNAMFGERIAAGVDPYPGSVAYLDHLAALPEPPAVAVVSSSRNTHAVLAAAGLAERFAVVLDGTRAHALGLAGKPAPDTYLRAAAELGVDPAAATVVEDAVSGVAAGHAGGFGEVIGVDRGAGAAALAAAGADRVVADLAELIR</sequence>
<comment type="similarity">
    <text evidence="2">Belongs to the HAD-like hydrolase superfamily. CbbY/CbbZ/Gph/YieH family.</text>
</comment>
<dbReference type="RefSeq" id="WP_075691097.1">
    <property type="nucleotide sequence ID" value="NZ_CP009248.1"/>
</dbReference>
<dbReference type="Gene3D" id="3.40.50.1000">
    <property type="entry name" value="HAD superfamily/HAD-like"/>
    <property type="match status" value="1"/>
</dbReference>
<keyword evidence="3" id="KW-0479">Metal-binding</keyword>
<evidence type="ECO:0000256" key="3">
    <source>
        <dbReference type="ARBA" id="ARBA00022723"/>
    </source>
</evidence>
<dbReference type="SUPFAM" id="SSF56784">
    <property type="entry name" value="HAD-like"/>
    <property type="match status" value="1"/>
</dbReference>
<proteinExistence type="inferred from homology"/>
<evidence type="ECO:0000256" key="1">
    <source>
        <dbReference type="ARBA" id="ARBA00001946"/>
    </source>
</evidence>
<dbReference type="GO" id="GO:0003824">
    <property type="term" value="F:catalytic activity"/>
    <property type="evidence" value="ECO:0007669"/>
    <property type="project" value="UniProtKB-ARBA"/>
</dbReference>